<organism evidence="1 2">
    <name type="scientific">Brucella rhizosphaerae</name>
    <dbReference type="NCBI Taxonomy" id="571254"/>
    <lineage>
        <taxon>Bacteria</taxon>
        <taxon>Pseudomonadati</taxon>
        <taxon>Pseudomonadota</taxon>
        <taxon>Alphaproteobacteria</taxon>
        <taxon>Hyphomicrobiales</taxon>
        <taxon>Brucellaceae</taxon>
        <taxon>Brucella/Ochrobactrum group</taxon>
        <taxon>Brucella</taxon>
    </lineage>
</organism>
<sequence>MDRDHKEQYTPDRDIVQPLITLVDLNKFWIGVGVAIEWIAMRGKPMTLDQYYKREDEAALALVTILADMPAEQAEAYVRGADESKPGPLIPIPSGIWPQTATSDSNDSGQLYRLIGTDDHDEWDGAILSAQLSGYRKIQVRSDFIKDNWPEDVEKTTAPSAGRVVSQAQLRRLIEKILNETPSELAPLTQREIIELVNRCIPGAPRDNIRQIYKELVPNQKPGPRGPRNPDRQTKINELREELVAAQLHN</sequence>
<protein>
    <submittedName>
        <fullName evidence="1">Uncharacterized protein</fullName>
    </submittedName>
</protein>
<comment type="caution">
    <text evidence="1">The sequence shown here is derived from an EMBL/GenBank/DDBJ whole genome shotgun (WGS) entry which is preliminary data.</text>
</comment>
<dbReference type="AlphaFoldDB" id="A0A256FAA3"/>
<gene>
    <name evidence="1" type="ORF">CEV32_1328</name>
</gene>
<evidence type="ECO:0000313" key="2">
    <source>
        <dbReference type="Proteomes" id="UP000216345"/>
    </source>
</evidence>
<reference evidence="1 2" key="1">
    <citation type="submission" date="2017-07" db="EMBL/GenBank/DDBJ databases">
        <title>Phylogenetic study on the rhizospheric bacterium Ochrobactrum sp. A44.</title>
        <authorList>
            <person name="Krzyzanowska D.M."/>
            <person name="Ossowicki A."/>
            <person name="Rajewska M."/>
            <person name="Maciag T."/>
            <person name="Kaczynski Z."/>
            <person name="Czerwicka M."/>
            <person name="Jafra S."/>
        </authorList>
    </citation>
    <scope>NUCLEOTIDE SEQUENCE [LARGE SCALE GENOMIC DNA]</scope>
    <source>
        <strain evidence="1 2">PR17</strain>
    </source>
</reference>
<proteinExistence type="predicted"/>
<dbReference type="OrthoDB" id="9915215at2"/>
<evidence type="ECO:0000313" key="1">
    <source>
        <dbReference type="EMBL" id="OYR11795.1"/>
    </source>
</evidence>
<keyword evidence="2" id="KW-1185">Reference proteome</keyword>
<dbReference type="RefSeq" id="WP_094578021.1">
    <property type="nucleotide sequence ID" value="NZ_JBHEEL010000013.1"/>
</dbReference>
<name>A0A256FAA3_9HYPH</name>
<dbReference type="EMBL" id="NNRK01000031">
    <property type="protein sequence ID" value="OYR11795.1"/>
    <property type="molecule type" value="Genomic_DNA"/>
</dbReference>
<accession>A0A256FAA3</accession>
<dbReference type="Proteomes" id="UP000216345">
    <property type="component" value="Unassembled WGS sequence"/>
</dbReference>